<keyword evidence="4 8" id="KW-0378">Hydrolase</keyword>
<evidence type="ECO:0000256" key="3">
    <source>
        <dbReference type="ARBA" id="ARBA00022487"/>
    </source>
</evidence>
<dbReference type="PANTHER" id="PTHR10061">
    <property type="entry name" value="S-FORMYLGLUTATHIONE HYDROLASE"/>
    <property type="match status" value="1"/>
</dbReference>
<dbReference type="GO" id="GO:0005829">
    <property type="term" value="C:cytosol"/>
    <property type="evidence" value="ECO:0007669"/>
    <property type="project" value="TreeGrafter"/>
</dbReference>
<dbReference type="InterPro" id="IPR014186">
    <property type="entry name" value="S-formylglutathione_hydrol"/>
</dbReference>
<proteinExistence type="inferred from homology"/>
<reference evidence="9 10" key="1">
    <citation type="submission" date="2018-09" db="EMBL/GenBank/DDBJ databases">
        <title>Draft genome of Simplicispira sp. NY-02.</title>
        <authorList>
            <person name="Im W.T."/>
        </authorList>
    </citation>
    <scope>NUCLEOTIDE SEQUENCE [LARGE SCALE GENOMIC DNA]</scope>
    <source>
        <strain evidence="9 10">NY-02</strain>
    </source>
</reference>
<comment type="function">
    <text evidence="8">Serine hydrolase involved in the detoxification of formaldehyde.</text>
</comment>
<dbReference type="SUPFAM" id="SSF53474">
    <property type="entry name" value="alpha/beta-Hydrolases"/>
    <property type="match status" value="1"/>
</dbReference>
<comment type="catalytic activity">
    <reaction evidence="5 8">
        <text>S-formylglutathione + H2O = formate + glutathione + H(+)</text>
        <dbReference type="Rhea" id="RHEA:14961"/>
        <dbReference type="ChEBI" id="CHEBI:15377"/>
        <dbReference type="ChEBI" id="CHEBI:15378"/>
        <dbReference type="ChEBI" id="CHEBI:15740"/>
        <dbReference type="ChEBI" id="CHEBI:57688"/>
        <dbReference type="ChEBI" id="CHEBI:57925"/>
        <dbReference type="EC" id="3.1.2.12"/>
    </reaction>
</comment>
<evidence type="ECO:0000313" key="9">
    <source>
        <dbReference type="EMBL" id="RID98106.1"/>
    </source>
</evidence>
<dbReference type="GO" id="GO:0046294">
    <property type="term" value="P:formaldehyde catabolic process"/>
    <property type="evidence" value="ECO:0007669"/>
    <property type="project" value="InterPro"/>
</dbReference>
<evidence type="ECO:0000256" key="6">
    <source>
        <dbReference type="NCBIfam" id="TIGR02821"/>
    </source>
</evidence>
<dbReference type="NCBIfam" id="TIGR02821">
    <property type="entry name" value="fghA_ester_D"/>
    <property type="match status" value="1"/>
</dbReference>
<dbReference type="EMBL" id="QXJC01000003">
    <property type="protein sequence ID" value="RID98106.1"/>
    <property type="molecule type" value="Genomic_DNA"/>
</dbReference>
<dbReference type="RefSeq" id="WP_119108770.1">
    <property type="nucleotide sequence ID" value="NZ_QXJC01000003.1"/>
</dbReference>
<dbReference type="GO" id="GO:0052689">
    <property type="term" value="F:carboxylic ester hydrolase activity"/>
    <property type="evidence" value="ECO:0007669"/>
    <property type="project" value="UniProtKB-KW"/>
</dbReference>
<dbReference type="Proteomes" id="UP000266302">
    <property type="component" value="Unassembled WGS sequence"/>
</dbReference>
<protein>
    <recommendedName>
        <fullName evidence="2 6">S-formylglutathione hydrolase</fullName>
        <ecNumber evidence="2 6">3.1.2.12</ecNumber>
    </recommendedName>
</protein>
<dbReference type="InterPro" id="IPR029058">
    <property type="entry name" value="AB_hydrolase_fold"/>
</dbReference>
<evidence type="ECO:0000313" key="10">
    <source>
        <dbReference type="Proteomes" id="UP000266302"/>
    </source>
</evidence>
<evidence type="ECO:0000256" key="8">
    <source>
        <dbReference type="RuleBase" id="RU363068"/>
    </source>
</evidence>
<evidence type="ECO:0000256" key="2">
    <source>
        <dbReference type="ARBA" id="ARBA00012479"/>
    </source>
</evidence>
<feature type="active site" description="Charge relay system" evidence="7">
    <location>
        <position position="265"/>
    </location>
</feature>
<comment type="caution">
    <text evidence="9">The sequence shown here is derived from an EMBL/GenBank/DDBJ whole genome shotgun (WGS) entry which is preliminary data.</text>
</comment>
<organism evidence="9 10">
    <name type="scientific">Simplicispira hankyongi</name>
    <dbReference type="NCBI Taxonomy" id="2315688"/>
    <lineage>
        <taxon>Bacteria</taxon>
        <taxon>Pseudomonadati</taxon>
        <taxon>Pseudomonadota</taxon>
        <taxon>Betaproteobacteria</taxon>
        <taxon>Burkholderiales</taxon>
        <taxon>Comamonadaceae</taxon>
        <taxon>Simplicispira</taxon>
    </lineage>
</organism>
<evidence type="ECO:0000256" key="5">
    <source>
        <dbReference type="ARBA" id="ARBA00047590"/>
    </source>
</evidence>
<feature type="active site" description="Charge relay system" evidence="7">
    <location>
        <position position="232"/>
    </location>
</feature>
<dbReference type="EC" id="3.1.2.12" evidence="2 6"/>
<sequence>MPLASLDLQGAHACFGGAQRFYRHNSREVGLPMKFSVYLPPQALEGAKVPALIYLAGLTCNEETFMVKAGAQRSAAELGMALVAPDTSPRGANVPGEADAWDFGVGAGFYLDATEAPWKPHWRMESYLTQELLPLLGEHLPIDTARIGIFGHSMGGHGALTLALRHPALFRSVSAFAPICAPSQCPWGEKAFTGYLGPDRSQWSAHDATGLMQACEQPPFPAGILIDQGLSDPFLAEQLHPQRFEAACAQAGQPLTLRRHAGYDHGYYFVQSFVADHLEHHAAQLGVLPLRASH</sequence>
<dbReference type="GO" id="GO:0018738">
    <property type="term" value="F:S-formylglutathione hydrolase activity"/>
    <property type="evidence" value="ECO:0007669"/>
    <property type="project" value="UniProtKB-UniRule"/>
</dbReference>
<feature type="active site" description="Charge relay system" evidence="7">
    <location>
        <position position="153"/>
    </location>
</feature>
<dbReference type="Gene3D" id="3.40.50.1820">
    <property type="entry name" value="alpha/beta hydrolase"/>
    <property type="match status" value="1"/>
</dbReference>
<evidence type="ECO:0000256" key="1">
    <source>
        <dbReference type="ARBA" id="ARBA00005622"/>
    </source>
</evidence>
<keyword evidence="10" id="KW-1185">Reference proteome</keyword>
<comment type="similarity">
    <text evidence="1 8">Belongs to the esterase D family.</text>
</comment>
<dbReference type="FunFam" id="3.40.50.1820:FF:000002">
    <property type="entry name" value="S-formylglutathione hydrolase"/>
    <property type="match status" value="1"/>
</dbReference>
<evidence type="ECO:0000256" key="7">
    <source>
        <dbReference type="PIRSR" id="PIRSR614186-1"/>
    </source>
</evidence>
<dbReference type="PANTHER" id="PTHR10061:SF0">
    <property type="entry name" value="S-FORMYLGLUTATHIONE HYDROLASE"/>
    <property type="match status" value="1"/>
</dbReference>
<gene>
    <name evidence="9" type="primary">fghA</name>
    <name evidence="9" type="ORF">D3F03_07455</name>
</gene>
<dbReference type="Pfam" id="PF00756">
    <property type="entry name" value="Esterase"/>
    <property type="match status" value="1"/>
</dbReference>
<dbReference type="AlphaFoldDB" id="A0A398CEN8"/>
<accession>A0A398CEN8</accession>
<dbReference type="OrthoDB" id="9782200at2"/>
<name>A0A398CEN8_9BURK</name>
<dbReference type="InterPro" id="IPR000801">
    <property type="entry name" value="Esterase-like"/>
</dbReference>
<keyword evidence="3 8" id="KW-0719">Serine esterase</keyword>
<evidence type="ECO:0000256" key="4">
    <source>
        <dbReference type="ARBA" id="ARBA00022801"/>
    </source>
</evidence>